<feature type="domain" description="AAA" evidence="1">
    <location>
        <begin position="1"/>
        <end position="166"/>
    </location>
</feature>
<dbReference type="AlphaFoldDB" id="A0A919F6J8"/>
<dbReference type="RefSeq" id="WP_434028847.1">
    <property type="nucleotide sequence ID" value="NZ_BNBA01000007.1"/>
</dbReference>
<comment type="caution">
    <text evidence="2">The sequence shown here is derived from an EMBL/GenBank/DDBJ whole genome shotgun (WGS) entry which is preliminary data.</text>
</comment>
<reference evidence="2" key="2">
    <citation type="submission" date="2020-09" db="EMBL/GenBank/DDBJ databases">
        <authorList>
            <person name="Sun Q."/>
            <person name="Ohkuma M."/>
        </authorList>
    </citation>
    <scope>NUCLEOTIDE SEQUENCE</scope>
    <source>
        <strain evidence="2">JCM 13306</strain>
    </source>
</reference>
<dbReference type="CDD" id="cd02042">
    <property type="entry name" value="ParAB_family"/>
    <property type="match status" value="1"/>
</dbReference>
<reference evidence="2" key="1">
    <citation type="journal article" date="2014" name="Int. J. Syst. Evol. Microbiol.">
        <title>Complete genome sequence of Corynebacterium casei LMG S-19264T (=DSM 44701T), isolated from a smear-ripened cheese.</title>
        <authorList>
            <consortium name="US DOE Joint Genome Institute (JGI-PGF)"/>
            <person name="Walter F."/>
            <person name="Albersmeier A."/>
            <person name="Kalinowski J."/>
            <person name="Ruckert C."/>
        </authorList>
    </citation>
    <scope>NUCLEOTIDE SEQUENCE</scope>
    <source>
        <strain evidence="2">JCM 13306</strain>
    </source>
</reference>
<dbReference type="InterPro" id="IPR027417">
    <property type="entry name" value="P-loop_NTPase"/>
</dbReference>
<evidence type="ECO:0000313" key="3">
    <source>
        <dbReference type="Proteomes" id="UP000623958"/>
    </source>
</evidence>
<keyword evidence="3" id="KW-1185">Reference proteome</keyword>
<dbReference type="PANTHER" id="PTHR13696:SF96">
    <property type="entry name" value="COBQ_COBB_MIND_PARA NUCLEOTIDE BINDING DOMAIN-CONTAINING PROTEIN"/>
    <property type="match status" value="1"/>
</dbReference>
<dbReference type="SUPFAM" id="SSF52540">
    <property type="entry name" value="P-loop containing nucleoside triphosphate hydrolases"/>
    <property type="match status" value="1"/>
</dbReference>
<evidence type="ECO:0000313" key="2">
    <source>
        <dbReference type="EMBL" id="GHH51020.1"/>
    </source>
</evidence>
<dbReference type="InterPro" id="IPR050678">
    <property type="entry name" value="DNA_Partitioning_ATPase"/>
</dbReference>
<proteinExistence type="predicted"/>
<dbReference type="EMBL" id="BNBA01000007">
    <property type="protein sequence ID" value="GHH51020.1"/>
    <property type="molecule type" value="Genomic_DNA"/>
</dbReference>
<name>A0A919F6J8_9XANT</name>
<accession>A0A919F6J8</accession>
<dbReference type="InterPro" id="IPR025669">
    <property type="entry name" value="AAA_dom"/>
</dbReference>
<protein>
    <submittedName>
        <fullName evidence="2">Chromosome partitioning protein</fullName>
    </submittedName>
</protein>
<evidence type="ECO:0000259" key="1">
    <source>
        <dbReference type="Pfam" id="PF13614"/>
    </source>
</evidence>
<dbReference type="Proteomes" id="UP000623958">
    <property type="component" value="Unassembled WGS sequence"/>
</dbReference>
<dbReference type="PANTHER" id="PTHR13696">
    <property type="entry name" value="P-LOOP CONTAINING NUCLEOSIDE TRIPHOSPHATE HYDROLASE"/>
    <property type="match status" value="1"/>
</dbReference>
<sequence length="291" mass="31726">MQVVSIISTKGGVGKTTTAANLGGLAADAGLRVLLLDLDVQPTLSSYYELARRASGGIYELLAFNERDLGQLVSRTTIAGLDLVLSNDHRGELNTLLLHAPDGRLRLRHLLPVLAPLYDLVLIDTQGARSVLLEMAVLASDVALSPVTPEILAARELRRGTMQLLEDIAPYRHLGIEPPPLHLLINRVHPVSTNARLIQQALRDLFQGHAGIRVLATDVPAIEAYPRAATRGLPVHRIEYRQPPGRVAPAALDTMRDLAAELFPQWQHRFATVSGRPPHPLEAGRPHGERT</sequence>
<gene>
    <name evidence="2" type="ORF">GCM10009090_12700</name>
</gene>
<dbReference type="Pfam" id="PF13614">
    <property type="entry name" value="AAA_31"/>
    <property type="match status" value="1"/>
</dbReference>
<dbReference type="Gene3D" id="3.40.50.300">
    <property type="entry name" value="P-loop containing nucleotide triphosphate hydrolases"/>
    <property type="match status" value="1"/>
</dbReference>
<organism evidence="2 3">
    <name type="scientific">Xanthomonas boreopolis</name>
    <dbReference type="NCBI Taxonomy" id="86183"/>
    <lineage>
        <taxon>Bacteria</taxon>
        <taxon>Pseudomonadati</taxon>
        <taxon>Pseudomonadota</taxon>
        <taxon>Gammaproteobacteria</taxon>
        <taxon>Lysobacterales</taxon>
        <taxon>Lysobacteraceae</taxon>
        <taxon>Xanthomonas</taxon>
    </lineage>
</organism>